<protein>
    <submittedName>
        <fullName evidence="1">Uncharacterized protein</fullName>
    </submittedName>
</protein>
<reference evidence="1 2" key="1">
    <citation type="submission" date="2014-04" db="EMBL/GenBank/DDBJ databases">
        <authorList>
            <consortium name="DOE Joint Genome Institute"/>
            <person name="Kuo A."/>
            <person name="Kohler A."/>
            <person name="Nagy L.G."/>
            <person name="Floudas D."/>
            <person name="Copeland A."/>
            <person name="Barry K.W."/>
            <person name="Cichocki N."/>
            <person name="Veneault-Fourrey C."/>
            <person name="LaButti K."/>
            <person name="Lindquist E.A."/>
            <person name="Lipzen A."/>
            <person name="Lundell T."/>
            <person name="Morin E."/>
            <person name="Murat C."/>
            <person name="Sun H."/>
            <person name="Tunlid A."/>
            <person name="Henrissat B."/>
            <person name="Grigoriev I.V."/>
            <person name="Hibbett D.S."/>
            <person name="Martin F."/>
            <person name="Nordberg H.P."/>
            <person name="Cantor M.N."/>
            <person name="Hua S.X."/>
        </authorList>
    </citation>
    <scope>NUCLEOTIDE SEQUENCE [LARGE SCALE GENOMIC DNA]</scope>
    <source>
        <strain evidence="1 2">LaAM-08-1</strain>
    </source>
</reference>
<evidence type="ECO:0000313" key="2">
    <source>
        <dbReference type="Proteomes" id="UP000054477"/>
    </source>
</evidence>
<dbReference type="AlphaFoldDB" id="A0A0C9X9Y4"/>
<dbReference type="Proteomes" id="UP000054477">
    <property type="component" value="Unassembled WGS sequence"/>
</dbReference>
<sequence length="208" mass="23795">MPKVSMDNNPLPIPFKLAWHGYTLPPPTAKDGSDLETSDNDDRTHTNIDNWMSDLWRQFLSDIIMKSPNPKGQLKASYCRLTLTQKHSITEDTFLDTNLAKVWNACLVKVGDNKDWEAMFNHLWPDIGHQCVKSQGYAQSLYYNSWKEMIARVNNRETVQAMRATFKRQLNKLKWIPRPAADKLWVSTANGSGFTSTSICLQAIVYNA</sequence>
<name>A0A0C9X9Y4_9AGAR</name>
<dbReference type="EMBL" id="KN838791">
    <property type="protein sequence ID" value="KIJ94471.1"/>
    <property type="molecule type" value="Genomic_DNA"/>
</dbReference>
<dbReference type="OrthoDB" id="2953743at2759"/>
<organism evidence="1 2">
    <name type="scientific">Laccaria amethystina LaAM-08-1</name>
    <dbReference type="NCBI Taxonomy" id="1095629"/>
    <lineage>
        <taxon>Eukaryota</taxon>
        <taxon>Fungi</taxon>
        <taxon>Dikarya</taxon>
        <taxon>Basidiomycota</taxon>
        <taxon>Agaricomycotina</taxon>
        <taxon>Agaricomycetes</taxon>
        <taxon>Agaricomycetidae</taxon>
        <taxon>Agaricales</taxon>
        <taxon>Agaricineae</taxon>
        <taxon>Hydnangiaceae</taxon>
        <taxon>Laccaria</taxon>
    </lineage>
</organism>
<proteinExistence type="predicted"/>
<accession>A0A0C9X9Y4</accession>
<evidence type="ECO:0000313" key="1">
    <source>
        <dbReference type="EMBL" id="KIJ94471.1"/>
    </source>
</evidence>
<gene>
    <name evidence="1" type="ORF">K443DRAFT_12071</name>
</gene>
<dbReference type="STRING" id="1095629.A0A0C9X9Y4"/>
<keyword evidence="2" id="KW-1185">Reference proteome</keyword>
<dbReference type="HOGENOM" id="CLU_1321080_0_0_1"/>
<reference evidence="2" key="2">
    <citation type="submission" date="2015-01" db="EMBL/GenBank/DDBJ databases">
        <title>Evolutionary Origins and Diversification of the Mycorrhizal Mutualists.</title>
        <authorList>
            <consortium name="DOE Joint Genome Institute"/>
            <consortium name="Mycorrhizal Genomics Consortium"/>
            <person name="Kohler A."/>
            <person name="Kuo A."/>
            <person name="Nagy L.G."/>
            <person name="Floudas D."/>
            <person name="Copeland A."/>
            <person name="Barry K.W."/>
            <person name="Cichocki N."/>
            <person name="Veneault-Fourrey C."/>
            <person name="LaButti K."/>
            <person name="Lindquist E.A."/>
            <person name="Lipzen A."/>
            <person name="Lundell T."/>
            <person name="Morin E."/>
            <person name="Murat C."/>
            <person name="Riley R."/>
            <person name="Ohm R."/>
            <person name="Sun H."/>
            <person name="Tunlid A."/>
            <person name="Henrissat B."/>
            <person name="Grigoriev I.V."/>
            <person name="Hibbett D.S."/>
            <person name="Martin F."/>
        </authorList>
    </citation>
    <scope>NUCLEOTIDE SEQUENCE [LARGE SCALE GENOMIC DNA]</scope>
    <source>
        <strain evidence="2">LaAM-08-1</strain>
    </source>
</reference>